<feature type="transmembrane region" description="Helical" evidence="1">
    <location>
        <begin position="36"/>
        <end position="52"/>
    </location>
</feature>
<keyword evidence="1" id="KW-0812">Transmembrane</keyword>
<dbReference type="EMBL" id="FQ312004">
    <property type="protein sequence ID" value="CBW21015.1"/>
    <property type="molecule type" value="Genomic_DNA"/>
</dbReference>
<dbReference type="AlphaFoldDB" id="E1WKK2"/>
<dbReference type="Proteomes" id="UP000008560">
    <property type="component" value="Chromosome"/>
</dbReference>
<reference evidence="2 3" key="1">
    <citation type="journal article" date="2010" name="Microbiology">
        <title>Twenty-eight divergent polysaccharide loci specifying within- and amongst-strain capsule diversity in three strains of Bacteroides fragilis.</title>
        <authorList>
            <person name="Patrick S."/>
            <person name="Blakely G.W."/>
            <person name="Houston S."/>
            <person name="Moore J."/>
            <person name="Abratt V.R."/>
            <person name="Bertalan M."/>
            <person name="Cerdeno-Tarraga A.M."/>
            <person name="Quail M.A."/>
            <person name="Corton N."/>
            <person name="Corton C."/>
            <person name="Bignell A."/>
            <person name="Barron A."/>
            <person name="Clark L."/>
            <person name="Bentley S.D."/>
            <person name="Parkhill J."/>
        </authorList>
    </citation>
    <scope>NUCLEOTIDE SEQUENCE [LARGE SCALE GENOMIC DNA]</scope>
    <source>
        <strain evidence="2 3">638R</strain>
    </source>
</reference>
<dbReference type="HOGENOM" id="CLU_3058456_0_0_10"/>
<feature type="transmembrane region" description="Helical" evidence="1">
    <location>
        <begin position="12"/>
        <end position="30"/>
    </location>
</feature>
<dbReference type="KEGG" id="bfg:BF638R_0419"/>
<evidence type="ECO:0000256" key="1">
    <source>
        <dbReference type="SAM" id="Phobius"/>
    </source>
</evidence>
<proteinExistence type="predicted"/>
<keyword evidence="1" id="KW-1133">Transmembrane helix</keyword>
<gene>
    <name evidence="2" type="ordered locus">BF638R_0419</name>
</gene>
<evidence type="ECO:0000313" key="3">
    <source>
        <dbReference type="Proteomes" id="UP000008560"/>
    </source>
</evidence>
<evidence type="ECO:0000313" key="2">
    <source>
        <dbReference type="EMBL" id="CBW21015.1"/>
    </source>
</evidence>
<sequence>MWQKPWGYKEGFAICGGLFLTGTFLQITIGKCELSILSYDFIYVFFSLYFVFY</sequence>
<protein>
    <submittedName>
        <fullName evidence="2">Putative membrane protein</fullName>
    </submittedName>
</protein>
<accession>E1WKK2</accession>
<organism evidence="2 3">
    <name type="scientific">Bacteroides fragilis (strain 638R)</name>
    <dbReference type="NCBI Taxonomy" id="862962"/>
    <lineage>
        <taxon>Bacteria</taxon>
        <taxon>Pseudomonadati</taxon>
        <taxon>Bacteroidota</taxon>
        <taxon>Bacteroidia</taxon>
        <taxon>Bacteroidales</taxon>
        <taxon>Bacteroidaceae</taxon>
        <taxon>Bacteroides</taxon>
    </lineage>
</organism>
<keyword evidence="1" id="KW-0472">Membrane</keyword>
<dbReference type="PATRIC" id="fig|862962.3.peg.426"/>
<name>E1WKK2_BACF6</name>